<gene>
    <name evidence="3" type="ORF">K489DRAFT_383659</name>
</gene>
<organism evidence="3">
    <name type="scientific">Dissoconium aciculare CBS 342.82</name>
    <dbReference type="NCBI Taxonomy" id="1314786"/>
    <lineage>
        <taxon>Eukaryota</taxon>
        <taxon>Fungi</taxon>
        <taxon>Dikarya</taxon>
        <taxon>Ascomycota</taxon>
        <taxon>Pezizomycotina</taxon>
        <taxon>Dothideomycetes</taxon>
        <taxon>Dothideomycetidae</taxon>
        <taxon>Mycosphaerellales</taxon>
        <taxon>Dissoconiaceae</taxon>
        <taxon>Dissoconium</taxon>
    </lineage>
</organism>
<sequence length="362" mass="41975">MSTILSTNERDMGVEECLPHQNHVKDNLRSFRFFGLSAELRNHIYEDALTLCTRGKCDAQLLSTCKCIHQEATSILYSNIFIVGYLPSPPSNHSGADVLVFQEDMDFIQPRGQIKWPKFLRKARHLRFVAPNNAGTVYEIEFLLHSLCSFLGGRHNLQVLELDFVNYTCSKPAPRPVETFAIRLLDKPDLKLKLKNANKPQSLFRDGHTILSRNASTVTEACHRLQQELEELLELTLETARLQAAAYGKYFFDIKFDRGSPGMLQTCKIYKRLYMIDLDKNIERLLTFDTILHNWYMDSTYEMSDYLIMEDHRLDLEDDENKLLPQIWWEKARSLMRCGIELEVMWRNSSLRRAAANRATAS</sequence>
<keyword evidence="2" id="KW-1185">Reference proteome</keyword>
<dbReference type="OrthoDB" id="5372935at2759"/>
<keyword evidence="1" id="KW-0175">Coiled coil</keyword>
<evidence type="ECO:0000313" key="2">
    <source>
        <dbReference type="Proteomes" id="UP000504637"/>
    </source>
</evidence>
<reference evidence="3" key="3">
    <citation type="submission" date="2025-08" db="UniProtKB">
        <authorList>
            <consortium name="RefSeq"/>
        </authorList>
    </citation>
    <scope>IDENTIFICATION</scope>
    <source>
        <strain evidence="3">CBS 342.82</strain>
    </source>
</reference>
<reference evidence="3" key="2">
    <citation type="submission" date="2020-04" db="EMBL/GenBank/DDBJ databases">
        <authorList>
            <consortium name="NCBI Genome Project"/>
        </authorList>
    </citation>
    <scope>NUCLEOTIDE SEQUENCE</scope>
    <source>
        <strain evidence="3">CBS 342.82</strain>
    </source>
</reference>
<evidence type="ECO:0000256" key="1">
    <source>
        <dbReference type="SAM" id="Coils"/>
    </source>
</evidence>
<name>A0A6J3LXS6_9PEZI</name>
<dbReference type="RefSeq" id="XP_033456473.1">
    <property type="nucleotide sequence ID" value="XM_033605665.1"/>
</dbReference>
<evidence type="ECO:0000313" key="3">
    <source>
        <dbReference type="RefSeq" id="XP_033456473.1"/>
    </source>
</evidence>
<accession>A0A6J3LXS6</accession>
<protein>
    <submittedName>
        <fullName evidence="3">Uncharacterized protein</fullName>
    </submittedName>
</protein>
<dbReference type="AlphaFoldDB" id="A0A6J3LXS6"/>
<reference evidence="3" key="1">
    <citation type="submission" date="2020-01" db="EMBL/GenBank/DDBJ databases">
        <authorList>
            <consortium name="DOE Joint Genome Institute"/>
            <person name="Haridas S."/>
            <person name="Albert R."/>
            <person name="Binder M."/>
            <person name="Bloem J."/>
            <person name="Labutti K."/>
            <person name="Salamov A."/>
            <person name="Andreopoulos B."/>
            <person name="Baker S.E."/>
            <person name="Barry K."/>
            <person name="Bills G."/>
            <person name="Bluhm B.H."/>
            <person name="Cannon C."/>
            <person name="Castanera R."/>
            <person name="Culley D.E."/>
            <person name="Daum C."/>
            <person name="Ezra D."/>
            <person name="Gonzalez J.B."/>
            <person name="Henrissat B."/>
            <person name="Kuo A."/>
            <person name="Liang C."/>
            <person name="Lipzen A."/>
            <person name="Lutzoni F."/>
            <person name="Magnuson J."/>
            <person name="Mondo S."/>
            <person name="Nolan M."/>
            <person name="Ohm R."/>
            <person name="Pangilinan J."/>
            <person name="Park H.-J."/>
            <person name="Ramirez L."/>
            <person name="Alfaro M."/>
            <person name="Sun H."/>
            <person name="Tritt A."/>
            <person name="Yoshinaga Y."/>
            <person name="Zwiers L.-H."/>
            <person name="Turgeon B.G."/>
            <person name="Goodwin S.B."/>
            <person name="Spatafora J.W."/>
            <person name="Crous P.W."/>
            <person name="Grigoriev I.V."/>
        </authorList>
    </citation>
    <scope>NUCLEOTIDE SEQUENCE</scope>
    <source>
        <strain evidence="3">CBS 342.82</strain>
    </source>
</reference>
<dbReference type="Proteomes" id="UP000504637">
    <property type="component" value="Unplaced"/>
</dbReference>
<feature type="coiled-coil region" evidence="1">
    <location>
        <begin position="215"/>
        <end position="245"/>
    </location>
</feature>
<dbReference type="GeneID" id="54363465"/>
<proteinExistence type="predicted"/>